<reference evidence="1" key="3">
    <citation type="submission" date="2025-09" db="UniProtKB">
        <authorList>
            <consortium name="Ensembl"/>
        </authorList>
    </citation>
    <scope>IDENTIFICATION</scope>
</reference>
<dbReference type="InterPro" id="IPR042407">
    <property type="entry name" value="NCBP2-AS2"/>
</dbReference>
<name>A0AAY4E059_9TELE</name>
<evidence type="ECO:0000313" key="1">
    <source>
        <dbReference type="Ensembl" id="ENSDCDP00010050960.1"/>
    </source>
</evidence>
<reference evidence="1" key="2">
    <citation type="submission" date="2025-08" db="UniProtKB">
        <authorList>
            <consortium name="Ensembl"/>
        </authorList>
    </citation>
    <scope>IDENTIFICATION</scope>
</reference>
<organism evidence="1 2">
    <name type="scientific">Denticeps clupeoides</name>
    <name type="common">denticle herring</name>
    <dbReference type="NCBI Taxonomy" id="299321"/>
    <lineage>
        <taxon>Eukaryota</taxon>
        <taxon>Metazoa</taxon>
        <taxon>Chordata</taxon>
        <taxon>Craniata</taxon>
        <taxon>Vertebrata</taxon>
        <taxon>Euteleostomi</taxon>
        <taxon>Actinopterygii</taxon>
        <taxon>Neopterygii</taxon>
        <taxon>Teleostei</taxon>
        <taxon>Clupei</taxon>
        <taxon>Clupeiformes</taxon>
        <taxon>Denticipitoidei</taxon>
        <taxon>Denticipitidae</taxon>
        <taxon>Denticeps</taxon>
    </lineage>
</organism>
<sequence>MVLKRILYSLLNSAHVVDRLAESRPIRRAAQITASAVTRAQLAGRDAAARVLRSETLRLLRRDGGPGDARRRAGRVRDAFLRELRQALSPMTPEMSRGPQ</sequence>
<keyword evidence="2" id="KW-1185">Reference proteome</keyword>
<dbReference type="Proteomes" id="UP000694580">
    <property type="component" value="Chromosome 4"/>
</dbReference>
<dbReference type="Ensembl" id="ENSDCDT00010061402.1">
    <property type="protein sequence ID" value="ENSDCDP00010050960.1"/>
    <property type="gene ID" value="ENSDCDG00010030109.1"/>
</dbReference>
<dbReference type="PANTHER" id="PTHR41161:SF1">
    <property type="entry name" value="PROTEIN NCBP2AS2"/>
    <property type="match status" value="1"/>
</dbReference>
<dbReference type="PANTHER" id="PTHR41161">
    <property type="entry name" value="PROTEIN NCBP2AS2"/>
    <property type="match status" value="1"/>
</dbReference>
<dbReference type="AlphaFoldDB" id="A0AAY4E059"/>
<proteinExistence type="predicted"/>
<protein>
    <submittedName>
        <fullName evidence="1">Uncharacterized protein</fullName>
    </submittedName>
</protein>
<reference evidence="1 2" key="1">
    <citation type="submission" date="2020-06" db="EMBL/GenBank/DDBJ databases">
        <authorList>
            <consortium name="Wellcome Sanger Institute Data Sharing"/>
        </authorList>
    </citation>
    <scope>NUCLEOTIDE SEQUENCE [LARGE SCALE GENOMIC DNA]</scope>
</reference>
<evidence type="ECO:0000313" key="2">
    <source>
        <dbReference type="Proteomes" id="UP000694580"/>
    </source>
</evidence>
<dbReference type="GeneTree" id="ENSGT00390000001143"/>
<accession>A0AAY4E059</accession>